<protein>
    <submittedName>
        <fullName evidence="7">Precorrin-4 C(11)-methyltransferase</fullName>
    </submittedName>
</protein>
<dbReference type="RefSeq" id="WP_112114550.1">
    <property type="nucleotide sequence ID" value="NZ_PRKZ01000001.1"/>
</dbReference>
<dbReference type="PANTHER" id="PTHR45790:SF4">
    <property type="entry name" value="COBALT-PRECORRIN-4 C(11)-METHYLTRANSFERASE"/>
    <property type="match status" value="1"/>
</dbReference>
<dbReference type="PANTHER" id="PTHR45790">
    <property type="entry name" value="SIROHEME SYNTHASE-RELATED"/>
    <property type="match status" value="1"/>
</dbReference>
<feature type="domain" description="Tetrapyrrole methylase" evidence="6">
    <location>
        <begin position="1"/>
        <end position="208"/>
    </location>
</feature>
<comment type="caution">
    <text evidence="7">The sequence shown here is derived from an EMBL/GenBank/DDBJ whole genome shotgun (WGS) entry which is preliminary data.</text>
</comment>
<dbReference type="AlphaFoldDB" id="A0A329TRJ5"/>
<keyword evidence="4 7" id="KW-0808">Transferase</keyword>
<evidence type="ECO:0000256" key="1">
    <source>
        <dbReference type="ARBA" id="ARBA00005879"/>
    </source>
</evidence>
<evidence type="ECO:0000256" key="3">
    <source>
        <dbReference type="ARBA" id="ARBA00022603"/>
    </source>
</evidence>
<dbReference type="CDD" id="cd11641">
    <property type="entry name" value="Precorrin-4_C11-MT"/>
    <property type="match status" value="1"/>
</dbReference>
<comment type="similarity">
    <text evidence="1">Belongs to the precorrin methyltransferase family.</text>
</comment>
<dbReference type="NCBIfam" id="TIGR01465">
    <property type="entry name" value="cobM_cbiF"/>
    <property type="match status" value="1"/>
</dbReference>
<dbReference type="SUPFAM" id="SSF53790">
    <property type="entry name" value="Tetrapyrrole methylase"/>
    <property type="match status" value="1"/>
</dbReference>
<keyword evidence="2" id="KW-0169">Cobalamin biosynthesis</keyword>
<dbReference type="Gene3D" id="3.30.950.10">
    <property type="entry name" value="Methyltransferase, Cobalt-precorrin-4 Transmethylase, Domain 2"/>
    <property type="match status" value="1"/>
</dbReference>
<dbReference type="InterPro" id="IPR035996">
    <property type="entry name" value="4pyrrol_Methylase_sf"/>
</dbReference>
<dbReference type="InterPro" id="IPR006362">
    <property type="entry name" value="Cbl_synth_CobM/CibF"/>
</dbReference>
<dbReference type="InterPro" id="IPR050161">
    <property type="entry name" value="Siro_Cobalamin_biosynth"/>
</dbReference>
<accession>A0A329TRJ5</accession>
<evidence type="ECO:0000256" key="2">
    <source>
        <dbReference type="ARBA" id="ARBA00022573"/>
    </source>
</evidence>
<dbReference type="InterPro" id="IPR000878">
    <property type="entry name" value="4pyrrol_Mease"/>
</dbReference>
<keyword evidence="3 7" id="KW-0489">Methyltransferase</keyword>
<dbReference type="GO" id="GO:0009236">
    <property type="term" value="P:cobalamin biosynthetic process"/>
    <property type="evidence" value="ECO:0007669"/>
    <property type="project" value="UniProtKB-KW"/>
</dbReference>
<reference evidence="7 8" key="1">
    <citation type="submission" date="2018-02" db="EMBL/GenBank/DDBJ databases">
        <title>Complete genome sequencing of Faecalibacterium prausnitzii strains isolated from the human gut.</title>
        <authorList>
            <person name="Fitzgerald B.C."/>
            <person name="Shkoporov A.N."/>
            <person name="Ross P.R."/>
            <person name="Hill C."/>
        </authorList>
    </citation>
    <scope>NUCLEOTIDE SEQUENCE [LARGE SCALE GENOMIC DNA]</scope>
    <source>
        <strain evidence="7 8">APC942/8-14-2</strain>
    </source>
</reference>
<dbReference type="InterPro" id="IPR014776">
    <property type="entry name" value="4pyrrole_Mease_sub2"/>
</dbReference>
<name>A0A329TRJ5_9FIRM</name>
<sequence>MVHFVGAGPGAPDLITQRGAALLQGADCIIYAGSLVNPALLGLAKPGCAIYNSAEMTLEQVLDTMRRMEAAGKTTVRLHTGDPCLYGAIREQMDALDTDGIPYDDTPGVSSFCGAAAALCAEYTLPTVSQTVIITRMEGRTPVPEKEKLQSLAAHGATMVIFLSIGLVAKVQEALLAGGAYTADTPAAVVYKATWPEQRVVRCTVGSLAESTKAAGITKTALIVVGDFLGTRYERSKLYDPSFATEYRPATEPKQ</sequence>
<evidence type="ECO:0000313" key="8">
    <source>
        <dbReference type="Proteomes" id="UP000251634"/>
    </source>
</evidence>
<evidence type="ECO:0000313" key="7">
    <source>
        <dbReference type="EMBL" id="RAW51914.1"/>
    </source>
</evidence>
<dbReference type="InterPro" id="IPR014777">
    <property type="entry name" value="4pyrrole_Mease_sub1"/>
</dbReference>
<proteinExistence type="inferred from homology"/>
<evidence type="ECO:0000256" key="4">
    <source>
        <dbReference type="ARBA" id="ARBA00022679"/>
    </source>
</evidence>
<dbReference type="EMBL" id="PRKZ01000001">
    <property type="protein sequence ID" value="RAW51914.1"/>
    <property type="molecule type" value="Genomic_DNA"/>
</dbReference>
<dbReference type="Proteomes" id="UP000251634">
    <property type="component" value="Unassembled WGS sequence"/>
</dbReference>
<evidence type="ECO:0000256" key="5">
    <source>
        <dbReference type="ARBA" id="ARBA00022691"/>
    </source>
</evidence>
<dbReference type="Pfam" id="PF00590">
    <property type="entry name" value="TP_methylase"/>
    <property type="match status" value="1"/>
</dbReference>
<dbReference type="GO" id="GO:0032259">
    <property type="term" value="P:methylation"/>
    <property type="evidence" value="ECO:0007669"/>
    <property type="project" value="UniProtKB-KW"/>
</dbReference>
<keyword evidence="5" id="KW-0949">S-adenosyl-L-methionine</keyword>
<dbReference type="Gene3D" id="3.40.1010.10">
    <property type="entry name" value="Cobalt-precorrin-4 Transmethylase, Domain 1"/>
    <property type="match status" value="1"/>
</dbReference>
<organism evidence="7 8">
    <name type="scientific">Faecalibacterium prausnitzii</name>
    <dbReference type="NCBI Taxonomy" id="853"/>
    <lineage>
        <taxon>Bacteria</taxon>
        <taxon>Bacillati</taxon>
        <taxon>Bacillota</taxon>
        <taxon>Clostridia</taxon>
        <taxon>Eubacteriales</taxon>
        <taxon>Oscillospiraceae</taxon>
        <taxon>Faecalibacterium</taxon>
    </lineage>
</organism>
<gene>
    <name evidence="7" type="primary">cobM</name>
    <name evidence="7" type="ORF">C4N25_00435</name>
</gene>
<dbReference type="GO" id="GO:0046026">
    <property type="term" value="F:precorrin-4 C11-methyltransferase activity"/>
    <property type="evidence" value="ECO:0007669"/>
    <property type="project" value="InterPro"/>
</dbReference>
<evidence type="ECO:0000259" key="6">
    <source>
        <dbReference type="Pfam" id="PF00590"/>
    </source>
</evidence>